<dbReference type="GO" id="GO:0003677">
    <property type="term" value="F:DNA binding"/>
    <property type="evidence" value="ECO:0007669"/>
    <property type="project" value="TreeGrafter"/>
</dbReference>
<keyword evidence="6" id="KW-1185">Reference proteome</keyword>
<dbReference type="EMBL" id="JAYKXP010000042">
    <property type="protein sequence ID" value="KAK7038814.1"/>
    <property type="molecule type" value="Genomic_DNA"/>
</dbReference>
<evidence type="ECO:0000313" key="5">
    <source>
        <dbReference type="EMBL" id="KAK7038814.1"/>
    </source>
</evidence>
<feature type="compositionally biased region" description="Low complexity" evidence="3">
    <location>
        <begin position="15"/>
        <end position="31"/>
    </location>
</feature>
<evidence type="ECO:0000259" key="4">
    <source>
        <dbReference type="Pfam" id="PF12047"/>
    </source>
</evidence>
<dbReference type="GO" id="GO:0044027">
    <property type="term" value="P:negative regulation of gene expression via chromosomal CpG island methylation"/>
    <property type="evidence" value="ECO:0007669"/>
    <property type="project" value="TreeGrafter"/>
</dbReference>
<organism evidence="5 6">
    <name type="scientific">Paramarasmius palmivorus</name>
    <dbReference type="NCBI Taxonomy" id="297713"/>
    <lineage>
        <taxon>Eukaryota</taxon>
        <taxon>Fungi</taxon>
        <taxon>Dikarya</taxon>
        <taxon>Basidiomycota</taxon>
        <taxon>Agaricomycotina</taxon>
        <taxon>Agaricomycetes</taxon>
        <taxon>Agaricomycetidae</taxon>
        <taxon>Agaricales</taxon>
        <taxon>Marasmiineae</taxon>
        <taxon>Marasmiaceae</taxon>
        <taxon>Paramarasmius</taxon>
    </lineage>
</organism>
<dbReference type="Gene3D" id="2.30.30.490">
    <property type="match status" value="1"/>
</dbReference>
<dbReference type="PANTHER" id="PTHR10629:SF52">
    <property type="entry name" value="DNA (CYTOSINE-5)-METHYLTRANSFERASE 1"/>
    <property type="match status" value="1"/>
</dbReference>
<feature type="compositionally biased region" description="Basic residues" evidence="3">
    <location>
        <begin position="48"/>
        <end position="64"/>
    </location>
</feature>
<dbReference type="GO" id="GO:0003886">
    <property type="term" value="F:DNA (cytosine-5-)-methyltransferase activity"/>
    <property type="evidence" value="ECO:0007669"/>
    <property type="project" value="TreeGrafter"/>
</dbReference>
<feature type="region of interest" description="Disordered" evidence="3">
    <location>
        <begin position="917"/>
        <end position="938"/>
    </location>
</feature>
<dbReference type="AlphaFoldDB" id="A0AAW0CJC5"/>
<comment type="subcellular location">
    <subcellularLocation>
        <location evidence="1">Nucleus</location>
    </subcellularLocation>
</comment>
<feature type="region of interest" description="Disordered" evidence="3">
    <location>
        <begin position="1"/>
        <end position="69"/>
    </location>
</feature>
<dbReference type="InterPro" id="IPR043151">
    <property type="entry name" value="BAH_sf"/>
</dbReference>
<dbReference type="Proteomes" id="UP001383192">
    <property type="component" value="Unassembled WGS sequence"/>
</dbReference>
<gene>
    <name evidence="5" type="ORF">VNI00_010444</name>
</gene>
<sequence>MPPSRVNKPSALDLSFGISSSQSPSASASGFDTNIRSTQSNSVNDRKASKRKATDHRQSATKKTKLSDTVSDTGFYCSPPYFLVAEESSNLVLEGEDSKSEDDEREGCDSGKPVRHLNNFTIFDTKNRDELVPLSILGEADDTDRKIEAAGYAKARFKNEVDEDEGHGGYDSETNPGLYLRLRNVIGFYMDYTTPNGLPYLETKAAWYILLAPSEQYWPLFRHFLVPHCLVQISISWALKNRVSTYDDFMTHLNTKTDPFGSPFEEEDMSEISGTMNQVLRNAILDLYGDDKDKADEIRATTLIRHWIPVSEVFTRCRKRNTGKPPQLLRGPDMAVHLADKQTLPHATPRIFNLAKEFFTAKIRCIGPVIRKPAGEEDLKRRQERAATEKLRSLIRRAHQSGSCTLDYRREDATKGKKFLRAVQINGTDYRAGDTVIVPIGVDEDAPKSRKAVSPPILPPPDTSEIVGKHISDFFCLETPPLVDNNIIPKRCYICDLEAEEDERKAINVVHEGDKQVGMSYNGIILHPYDFVLYRNPENGPACIGQVQELLLGSRVTQLVVKRLGRVALLAEDVLPEEACKDERHLFLTESTDIIDHTSILRTIYVCSAINVREAAREEWLSFAPEHFFLRYTFPSMDVTNWNKRRRVPPEKLDICTRCMTKRVEYFRSMKEFISQNAQRPLRALDIFGGVAAMGTGMEIGSRCIKVTHAIELSPSMARTYSKNSPDTKVFNQCANTVLRYIVRRRDKHTHDKDGNLIKKEVPFQLYDRDGKTQVPEPPDKGQIDVITASLSGHTNFDSNMYMSANDRNLSPLVPLLSFVDFYQPIYVFIEGSNHILEDEVKQGGPKLLIRALVDMGYQVRFAHVQAGHYGTPQHRILFVLIAAKMGSFLPDLPQPTHDFDMRGTLSVHLDFEKDIDAEESQQEDNENKRNRKKVSRRMIPIDTTRGVALHPAVSVKDAIGDLHMFDWWV</sequence>
<dbReference type="InterPro" id="IPR022702">
    <property type="entry name" value="Cytosine_MeTrfase1_RFD"/>
</dbReference>
<dbReference type="GO" id="GO:0005634">
    <property type="term" value="C:nucleus"/>
    <property type="evidence" value="ECO:0007669"/>
    <property type="project" value="UniProtKB-SubCell"/>
</dbReference>
<feature type="domain" description="RFTS" evidence="4">
    <location>
        <begin position="110"/>
        <end position="252"/>
    </location>
</feature>
<keyword evidence="2" id="KW-0539">Nucleus</keyword>
<reference evidence="5 6" key="1">
    <citation type="submission" date="2024-01" db="EMBL/GenBank/DDBJ databases">
        <title>A draft genome for a cacao thread blight-causing isolate of Paramarasmius palmivorus.</title>
        <authorList>
            <person name="Baruah I.K."/>
            <person name="Bukari Y."/>
            <person name="Amoako-Attah I."/>
            <person name="Meinhardt L.W."/>
            <person name="Bailey B.A."/>
            <person name="Cohen S.P."/>
        </authorList>
    </citation>
    <scope>NUCLEOTIDE SEQUENCE [LARGE SCALE GENOMIC DNA]</scope>
    <source>
        <strain evidence="5 6">GH-12</strain>
    </source>
</reference>
<comment type="caution">
    <text evidence="5">The sequence shown here is derived from an EMBL/GenBank/DDBJ whole genome shotgun (WGS) entry which is preliminary data.</text>
</comment>
<evidence type="ECO:0000256" key="1">
    <source>
        <dbReference type="ARBA" id="ARBA00004123"/>
    </source>
</evidence>
<dbReference type="PANTHER" id="PTHR10629">
    <property type="entry name" value="CYTOSINE-SPECIFIC METHYLTRANSFERASE"/>
    <property type="match status" value="1"/>
</dbReference>
<proteinExistence type="predicted"/>
<name>A0AAW0CJC5_9AGAR</name>
<protein>
    <recommendedName>
        <fullName evidence="4">RFTS domain-containing protein</fullName>
    </recommendedName>
</protein>
<feature type="compositionally biased region" description="Polar residues" evidence="3">
    <location>
        <begin position="32"/>
        <end position="43"/>
    </location>
</feature>
<evidence type="ECO:0000256" key="2">
    <source>
        <dbReference type="ARBA" id="ARBA00023242"/>
    </source>
</evidence>
<accession>A0AAW0CJC5</accession>
<dbReference type="InterPro" id="IPR029063">
    <property type="entry name" value="SAM-dependent_MTases_sf"/>
</dbReference>
<dbReference type="Gene3D" id="3.40.50.150">
    <property type="entry name" value="Vaccinia Virus protein VP39"/>
    <property type="match status" value="1"/>
</dbReference>
<evidence type="ECO:0000313" key="6">
    <source>
        <dbReference type="Proteomes" id="UP001383192"/>
    </source>
</evidence>
<evidence type="ECO:0000256" key="3">
    <source>
        <dbReference type="SAM" id="MobiDB-lite"/>
    </source>
</evidence>
<dbReference type="InterPro" id="IPR050390">
    <property type="entry name" value="C5-Methyltransferase"/>
</dbReference>
<dbReference type="Pfam" id="PF12047">
    <property type="entry name" value="DNMT1-RFD"/>
    <property type="match status" value="1"/>
</dbReference>
<dbReference type="SUPFAM" id="SSF53335">
    <property type="entry name" value="S-adenosyl-L-methionine-dependent methyltransferases"/>
    <property type="match status" value="1"/>
</dbReference>